<feature type="region of interest" description="Disordered" evidence="1">
    <location>
        <begin position="123"/>
        <end position="167"/>
    </location>
</feature>
<feature type="compositionally biased region" description="Acidic residues" evidence="1">
    <location>
        <begin position="260"/>
        <end position="280"/>
    </location>
</feature>
<dbReference type="Gene3D" id="1.10.150.50">
    <property type="entry name" value="Transcription Factor, Ets-1"/>
    <property type="match status" value="1"/>
</dbReference>
<dbReference type="RefSeq" id="XP_016613026.1">
    <property type="nucleotide sequence ID" value="XM_016748999.1"/>
</dbReference>
<evidence type="ECO:0000259" key="2">
    <source>
        <dbReference type="PROSITE" id="PS50105"/>
    </source>
</evidence>
<sequence length="287" mass="31974">MGHEFSHAASRRLADYPMDTWTAREFASRIESLGPDFKPAAASFQALNVTGRTIVLLQGPALDAYLKEEIGIASFGLRRRMVQTIEAWISQYSKVSQGNASQVQSSEITMGVQHKHRLEVVDSSANDAPNDAPAHETKRRRIAPQLIGPARSSISKPAQASQLADFSDRKENALRKGVLSPVGYRHEDDHSDGIIVEGADGLEVHEEELEEEEEEDVVQEDENEGMSPKQRESQIRDVAVGKYGQVQDHNVTEENADYRSEEDEQEADDVIVLDSDDDLYDEKRATI</sequence>
<evidence type="ECO:0000256" key="1">
    <source>
        <dbReference type="SAM" id="MobiDB-lite"/>
    </source>
</evidence>
<evidence type="ECO:0000313" key="3">
    <source>
        <dbReference type="EMBL" id="KND04987.1"/>
    </source>
</evidence>
<dbReference type="EMBL" id="KQ257450">
    <property type="protein sequence ID" value="KND04987.1"/>
    <property type="molecule type" value="Genomic_DNA"/>
</dbReference>
<dbReference type="VEuPathDB" id="FungiDB:SPPG_00671"/>
<dbReference type="InterPro" id="IPR013761">
    <property type="entry name" value="SAM/pointed_sf"/>
</dbReference>
<dbReference type="GeneID" id="27684384"/>
<dbReference type="PROSITE" id="PS50105">
    <property type="entry name" value="SAM_DOMAIN"/>
    <property type="match status" value="1"/>
</dbReference>
<evidence type="ECO:0000313" key="4">
    <source>
        <dbReference type="Proteomes" id="UP000053201"/>
    </source>
</evidence>
<organism evidence="3 4">
    <name type="scientific">Spizellomyces punctatus (strain DAOM BR117)</name>
    <dbReference type="NCBI Taxonomy" id="645134"/>
    <lineage>
        <taxon>Eukaryota</taxon>
        <taxon>Fungi</taxon>
        <taxon>Fungi incertae sedis</taxon>
        <taxon>Chytridiomycota</taxon>
        <taxon>Chytridiomycota incertae sedis</taxon>
        <taxon>Chytridiomycetes</taxon>
        <taxon>Spizellomycetales</taxon>
        <taxon>Spizellomycetaceae</taxon>
        <taxon>Spizellomyces</taxon>
    </lineage>
</organism>
<keyword evidence="4" id="KW-1185">Reference proteome</keyword>
<proteinExistence type="predicted"/>
<feature type="compositionally biased region" description="Acidic residues" evidence="1">
    <location>
        <begin position="206"/>
        <end position="224"/>
    </location>
</feature>
<protein>
    <recommendedName>
        <fullName evidence="2">SAM domain-containing protein</fullName>
    </recommendedName>
</protein>
<dbReference type="Proteomes" id="UP000053201">
    <property type="component" value="Unassembled WGS sequence"/>
</dbReference>
<accession>A0A0L0HV73</accession>
<reference evidence="3 4" key="1">
    <citation type="submission" date="2009-08" db="EMBL/GenBank/DDBJ databases">
        <title>The Genome Sequence of Spizellomyces punctatus strain DAOM BR117.</title>
        <authorList>
            <consortium name="The Broad Institute Genome Sequencing Platform"/>
            <person name="Russ C."/>
            <person name="Cuomo C."/>
            <person name="Shea T."/>
            <person name="Young S.K."/>
            <person name="Zeng Q."/>
            <person name="Koehrsen M."/>
            <person name="Haas B."/>
            <person name="Borodovsky M."/>
            <person name="Guigo R."/>
            <person name="Alvarado L."/>
            <person name="Berlin A."/>
            <person name="Bochicchio J."/>
            <person name="Borenstein D."/>
            <person name="Chapman S."/>
            <person name="Chen Z."/>
            <person name="Engels R."/>
            <person name="Freedman E."/>
            <person name="Gellesch M."/>
            <person name="Goldberg J."/>
            <person name="Griggs A."/>
            <person name="Gujja S."/>
            <person name="Heiman D."/>
            <person name="Hepburn T."/>
            <person name="Howarth C."/>
            <person name="Jen D."/>
            <person name="Larson L."/>
            <person name="Lewis B."/>
            <person name="Mehta T."/>
            <person name="Park D."/>
            <person name="Pearson M."/>
            <person name="Roberts A."/>
            <person name="Saif S."/>
            <person name="Shenoy N."/>
            <person name="Sisk P."/>
            <person name="Stolte C."/>
            <person name="Sykes S."/>
            <person name="Thomson T."/>
            <person name="Walk T."/>
            <person name="White J."/>
            <person name="Yandava C."/>
            <person name="Burger G."/>
            <person name="Gray M.W."/>
            <person name="Holland P.W.H."/>
            <person name="King N."/>
            <person name="Lang F.B.F."/>
            <person name="Roger A.J."/>
            <person name="Ruiz-Trillo I."/>
            <person name="Lander E."/>
            <person name="Nusbaum C."/>
        </authorList>
    </citation>
    <scope>NUCLEOTIDE SEQUENCE [LARGE SCALE GENOMIC DNA]</scope>
    <source>
        <strain evidence="3 4">DAOM BR117</strain>
    </source>
</reference>
<dbReference type="InParanoid" id="A0A0L0HV73"/>
<dbReference type="InterPro" id="IPR001660">
    <property type="entry name" value="SAM"/>
</dbReference>
<gene>
    <name evidence="3" type="ORF">SPPG_00671</name>
</gene>
<dbReference type="AlphaFoldDB" id="A0A0L0HV73"/>
<feature type="region of interest" description="Disordered" evidence="1">
    <location>
        <begin position="206"/>
        <end position="287"/>
    </location>
</feature>
<feature type="compositionally biased region" description="Basic and acidic residues" evidence="1">
    <location>
        <begin position="250"/>
        <end position="259"/>
    </location>
</feature>
<dbReference type="OrthoDB" id="2127473at2759"/>
<feature type="domain" description="SAM" evidence="2">
    <location>
        <begin position="21"/>
        <end position="91"/>
    </location>
</feature>
<feature type="compositionally biased region" description="Polar residues" evidence="1">
    <location>
        <begin position="152"/>
        <end position="164"/>
    </location>
</feature>
<name>A0A0L0HV73_SPIPD</name>